<dbReference type="HOGENOM" id="CLU_1968938_0_0_9"/>
<dbReference type="AlphaFoldDB" id="U2KWN9"/>
<proteinExistence type="predicted"/>
<sequence>MKKLIVEIDDKYADAVSMSFIGTKCTESEEIHMTVAAVAVKHDVTAVAICEDGSSVGYEGDLEAKDQLSIEKLINAVGQLEDLRCDREGFAADFEDEEDNAFRLDVAAIDTALAAIKRLIELEYEKE</sequence>
<dbReference type="Proteomes" id="UP000016662">
    <property type="component" value="Unassembled WGS sequence"/>
</dbReference>
<dbReference type="PATRIC" id="fig|411473.3.peg.753"/>
<keyword evidence="2" id="KW-1185">Reference proteome</keyword>
<evidence type="ECO:0000313" key="1">
    <source>
        <dbReference type="EMBL" id="ERJ96702.1"/>
    </source>
</evidence>
<dbReference type="EMBL" id="AWVF01000108">
    <property type="protein sequence ID" value="ERJ96702.1"/>
    <property type="molecule type" value="Genomic_DNA"/>
</dbReference>
<accession>U2KWN9</accession>
<name>U2KWN9_9FIRM</name>
<protein>
    <submittedName>
        <fullName evidence="1">Uncharacterized protein</fullName>
    </submittedName>
</protein>
<organism evidence="1 2">
    <name type="scientific">Ruminococcus callidus ATCC 27760</name>
    <dbReference type="NCBI Taxonomy" id="411473"/>
    <lineage>
        <taxon>Bacteria</taxon>
        <taxon>Bacillati</taxon>
        <taxon>Bacillota</taxon>
        <taxon>Clostridia</taxon>
        <taxon>Eubacteriales</taxon>
        <taxon>Oscillospiraceae</taxon>
        <taxon>Ruminococcus</taxon>
    </lineage>
</organism>
<gene>
    <name evidence="1" type="ORF">RUMCAL_00918</name>
</gene>
<evidence type="ECO:0000313" key="2">
    <source>
        <dbReference type="Proteomes" id="UP000016662"/>
    </source>
</evidence>
<comment type="caution">
    <text evidence="1">The sequence shown here is derived from an EMBL/GenBank/DDBJ whole genome shotgun (WGS) entry which is preliminary data.</text>
</comment>
<dbReference type="STRING" id="411473.RUMCAL_00918"/>
<reference evidence="1 2" key="1">
    <citation type="submission" date="2013-07" db="EMBL/GenBank/DDBJ databases">
        <authorList>
            <person name="Weinstock G."/>
            <person name="Sodergren E."/>
            <person name="Wylie T."/>
            <person name="Fulton L."/>
            <person name="Fulton R."/>
            <person name="Fronick C."/>
            <person name="O'Laughlin M."/>
            <person name="Godfrey J."/>
            <person name="Miner T."/>
            <person name="Herter B."/>
            <person name="Appelbaum E."/>
            <person name="Cordes M."/>
            <person name="Lek S."/>
            <person name="Wollam A."/>
            <person name="Pepin K.H."/>
            <person name="Palsikar V.B."/>
            <person name="Mitreva M."/>
            <person name="Wilson R.K."/>
        </authorList>
    </citation>
    <scope>NUCLEOTIDE SEQUENCE [LARGE SCALE GENOMIC DNA]</scope>
    <source>
        <strain evidence="1 2">ATCC 27760</strain>
    </source>
</reference>
<dbReference type="RefSeq" id="WP_021682382.1">
    <property type="nucleotide sequence ID" value="NZ_KI260415.1"/>
</dbReference>